<gene>
    <name evidence="2" type="ORF">SAMN05216553_101417</name>
</gene>
<keyword evidence="1" id="KW-0812">Transmembrane</keyword>
<organism evidence="2 3">
    <name type="scientific">Lentzea fradiae</name>
    <dbReference type="NCBI Taxonomy" id="200378"/>
    <lineage>
        <taxon>Bacteria</taxon>
        <taxon>Bacillati</taxon>
        <taxon>Actinomycetota</taxon>
        <taxon>Actinomycetes</taxon>
        <taxon>Pseudonocardiales</taxon>
        <taxon>Pseudonocardiaceae</taxon>
        <taxon>Lentzea</taxon>
    </lineage>
</organism>
<dbReference type="Pfam" id="PF11239">
    <property type="entry name" value="DUF3040"/>
    <property type="match status" value="1"/>
</dbReference>
<dbReference type="AlphaFoldDB" id="A0A1G7KQ75"/>
<evidence type="ECO:0008006" key="4">
    <source>
        <dbReference type="Google" id="ProtNLM"/>
    </source>
</evidence>
<evidence type="ECO:0000313" key="3">
    <source>
        <dbReference type="Proteomes" id="UP000199623"/>
    </source>
</evidence>
<dbReference type="RefSeq" id="WP_176946548.1">
    <property type="nucleotide sequence ID" value="NZ_FNCC01000001.1"/>
</dbReference>
<evidence type="ECO:0000256" key="1">
    <source>
        <dbReference type="SAM" id="Phobius"/>
    </source>
</evidence>
<keyword evidence="1" id="KW-1133">Transmembrane helix</keyword>
<feature type="transmembrane region" description="Helical" evidence="1">
    <location>
        <begin position="42"/>
        <end position="75"/>
    </location>
</feature>
<dbReference type="STRING" id="200378.SAMN05216553_101417"/>
<sequence>MLSDREREKLCEIERGLAEDDPRLVEKLQTADWPAPKVADHWFTALLAVSGVLAVASLALGHTTGGLACALVAGWAWGTLHRRKAAARGALPKSGERTWPQD</sequence>
<dbReference type="InterPro" id="IPR021401">
    <property type="entry name" value="DUF3040"/>
</dbReference>
<keyword evidence="3" id="KW-1185">Reference proteome</keyword>
<dbReference type="EMBL" id="FNCC01000001">
    <property type="protein sequence ID" value="SDF39398.1"/>
    <property type="molecule type" value="Genomic_DNA"/>
</dbReference>
<keyword evidence="1" id="KW-0472">Membrane</keyword>
<protein>
    <recommendedName>
        <fullName evidence="4">DUF3040 domain-containing protein</fullName>
    </recommendedName>
</protein>
<dbReference type="Proteomes" id="UP000199623">
    <property type="component" value="Unassembled WGS sequence"/>
</dbReference>
<reference evidence="3" key="1">
    <citation type="submission" date="2016-10" db="EMBL/GenBank/DDBJ databases">
        <authorList>
            <person name="Varghese N."/>
            <person name="Submissions S."/>
        </authorList>
    </citation>
    <scope>NUCLEOTIDE SEQUENCE [LARGE SCALE GENOMIC DNA]</scope>
    <source>
        <strain evidence="3">CGMCC 4.3506</strain>
    </source>
</reference>
<name>A0A1G7KQ75_9PSEU</name>
<accession>A0A1G7KQ75</accession>
<proteinExistence type="predicted"/>
<evidence type="ECO:0000313" key="2">
    <source>
        <dbReference type="EMBL" id="SDF39398.1"/>
    </source>
</evidence>